<dbReference type="GO" id="GO:0005737">
    <property type="term" value="C:cytoplasm"/>
    <property type="evidence" value="ECO:0007669"/>
    <property type="project" value="TreeGrafter"/>
</dbReference>
<dbReference type="SMART" id="SM00116">
    <property type="entry name" value="CBS"/>
    <property type="match status" value="4"/>
</dbReference>
<organism evidence="8 9">
    <name type="scientific">Diatraea saccharalis</name>
    <name type="common">sugarcane borer</name>
    <dbReference type="NCBI Taxonomy" id="40085"/>
    <lineage>
        <taxon>Eukaryota</taxon>
        <taxon>Metazoa</taxon>
        <taxon>Ecdysozoa</taxon>
        <taxon>Arthropoda</taxon>
        <taxon>Hexapoda</taxon>
        <taxon>Insecta</taxon>
        <taxon>Pterygota</taxon>
        <taxon>Neoptera</taxon>
        <taxon>Endopterygota</taxon>
        <taxon>Lepidoptera</taxon>
        <taxon>Glossata</taxon>
        <taxon>Ditrysia</taxon>
        <taxon>Pyraloidea</taxon>
        <taxon>Crambidae</taxon>
        <taxon>Crambinae</taxon>
        <taxon>Diatraea</taxon>
    </lineage>
</organism>
<dbReference type="EMBL" id="OU893332">
    <property type="protein sequence ID" value="CAG9781783.1"/>
    <property type="molecule type" value="Genomic_DNA"/>
</dbReference>
<name>A0A9N9N0H9_9NEOP</name>
<proteinExistence type="inferred from homology"/>
<evidence type="ECO:0000256" key="6">
    <source>
        <dbReference type="SAM" id="MobiDB-lite"/>
    </source>
</evidence>
<dbReference type="PANTHER" id="PTHR13780:SF35">
    <property type="entry name" value="LD22662P"/>
    <property type="match status" value="1"/>
</dbReference>
<dbReference type="Proteomes" id="UP001153714">
    <property type="component" value="Chromosome 1"/>
</dbReference>
<feature type="compositionally biased region" description="Basic and acidic residues" evidence="6">
    <location>
        <begin position="1"/>
        <end position="11"/>
    </location>
</feature>
<dbReference type="GO" id="GO:0019901">
    <property type="term" value="F:protein kinase binding"/>
    <property type="evidence" value="ECO:0007669"/>
    <property type="project" value="TreeGrafter"/>
</dbReference>
<evidence type="ECO:0000256" key="4">
    <source>
        <dbReference type="ARBA" id="ARBA00025878"/>
    </source>
</evidence>
<keyword evidence="2" id="KW-0677">Repeat</keyword>
<dbReference type="GO" id="GO:0019887">
    <property type="term" value="F:protein kinase regulator activity"/>
    <property type="evidence" value="ECO:0007669"/>
    <property type="project" value="TreeGrafter"/>
</dbReference>
<feature type="domain" description="CBS" evidence="7">
    <location>
        <begin position="859"/>
        <end position="916"/>
    </location>
</feature>
<feature type="compositionally biased region" description="Basic and acidic residues" evidence="6">
    <location>
        <begin position="147"/>
        <end position="156"/>
    </location>
</feature>
<feature type="compositionally biased region" description="Basic and acidic residues" evidence="6">
    <location>
        <begin position="334"/>
        <end position="367"/>
    </location>
</feature>
<dbReference type="Gene3D" id="3.10.580.10">
    <property type="entry name" value="CBS-domain"/>
    <property type="match status" value="2"/>
</dbReference>
<evidence type="ECO:0000256" key="2">
    <source>
        <dbReference type="ARBA" id="ARBA00022737"/>
    </source>
</evidence>
<accession>A0A9N9N0H9</accession>
<dbReference type="CDD" id="cd04641">
    <property type="entry name" value="CBS_euAMPK_gamma-like_repeat2"/>
    <property type="match status" value="1"/>
</dbReference>
<feature type="region of interest" description="Disordered" evidence="6">
    <location>
        <begin position="418"/>
        <end position="493"/>
    </location>
</feature>
<dbReference type="InterPro" id="IPR050511">
    <property type="entry name" value="AMPK_gamma/SDS23_families"/>
</dbReference>
<reference evidence="8" key="2">
    <citation type="submission" date="2022-10" db="EMBL/GenBank/DDBJ databases">
        <authorList>
            <consortium name="ENA_rothamsted_submissions"/>
            <consortium name="culmorum"/>
            <person name="King R."/>
        </authorList>
    </citation>
    <scope>NUCLEOTIDE SEQUENCE</scope>
</reference>
<dbReference type="InterPro" id="IPR000644">
    <property type="entry name" value="CBS_dom"/>
</dbReference>
<feature type="region of interest" description="Disordered" evidence="6">
    <location>
        <begin position="1"/>
        <end position="55"/>
    </location>
</feature>
<reference evidence="8" key="1">
    <citation type="submission" date="2021-12" db="EMBL/GenBank/DDBJ databases">
        <authorList>
            <person name="King R."/>
        </authorList>
    </citation>
    <scope>NUCLEOTIDE SEQUENCE</scope>
</reference>
<dbReference type="SUPFAM" id="SSF54631">
    <property type="entry name" value="CBS-domain pair"/>
    <property type="match status" value="2"/>
</dbReference>
<feature type="domain" description="CBS" evidence="7">
    <location>
        <begin position="785"/>
        <end position="847"/>
    </location>
</feature>
<feature type="compositionally biased region" description="Basic and acidic residues" evidence="6">
    <location>
        <begin position="116"/>
        <end position="125"/>
    </location>
</feature>
<sequence length="966" mass="109457">MDNETLNEKVKNNGHRNEKKKKGDSDNVDTKVTDTFTETKKMEEEDSRSCSSTDSEDLVNAMNYNTITSLAALKDIIQGEGNDTPETDSFFQHYFMNHCNNLSSRNSNPNPPFPFPERRRLSQCREEDEDDEKKEVDKFTSINPKSKLRDSTKSLTEESGVDIEDDVRNVTDHSGVASNEIIESNESNDTTKRMVLGPKHKFLVTTAGSPPSRAPVEKALRSQVHNAHTVHFGTKGAEEQRPSVRSIFAGQNLHRDKNYFDSSLIEIRSIVDGVPTSSEDIWVKRKEEKQTTFKEEQQTKVDNSTRKEDKKQPPTEKTDVVKRNRSGTWGSQITRKDVEVVSRSPVRREKDVRRISDDRRQKREQRLDAAITRSTQSVGERKRRGSADDGQHHTMYQQTIHGTSGVSRRPALFDIFKTKPRGDNKKPASIMQQVKAAVQSMTKSYPTGKEIPKTEIPKSDVKPESSSATGDVTAASKSKDGSAHPHPGSHTRYYHTVTASATRRPSAMAKVMDIFRGRASIPGQAVSLEGPDKRKARALALQQQHGAQFRRVASQAEEKRRSSLGNVPTIRHRASDAFLDPHHAAMLFRDSRGLPVADPFLEKVKLSDLEEDESQIFVKFFKFHKCYDLIPTSAKLVVFDTQLLVKKAFFALVYNGVRAAPLWDSQKQQFVGMLTITDFIKILQMYYTSPNVAMEELEEHRLETWRHVLKGSVMPLVSIGPDSSLYDAIRILITNRVHRLPVIDPETGNVLYILTHKRILRFLFLYINELPKPSYLQYKLRDLRIGTLNDIETATEETSIIDALRKFVNRRVSALPLVDSEGRLKDIYAKFDVINLAAEKTYNNLDVSLKTANEHRNDWFEGVQKCTMDETLYDVMEKIVRAEVHRLVVVDEEDKVIGIISLSDLLMYLVLRPTGECGGASLRNEHASIEEKDETPGAEDVDRDGQVEVINDETEVSDDTDTPEEK</sequence>
<dbReference type="GO" id="GO:0031588">
    <property type="term" value="C:nucleotide-activated protein kinase complex"/>
    <property type="evidence" value="ECO:0007669"/>
    <property type="project" value="TreeGrafter"/>
</dbReference>
<feature type="compositionally biased region" description="Acidic residues" evidence="6">
    <location>
        <begin position="950"/>
        <end position="966"/>
    </location>
</feature>
<evidence type="ECO:0000313" key="9">
    <source>
        <dbReference type="Proteomes" id="UP001153714"/>
    </source>
</evidence>
<dbReference type="Pfam" id="PF00571">
    <property type="entry name" value="CBS"/>
    <property type="match status" value="3"/>
</dbReference>
<dbReference type="GO" id="GO:0005634">
    <property type="term" value="C:nucleus"/>
    <property type="evidence" value="ECO:0007669"/>
    <property type="project" value="TreeGrafter"/>
</dbReference>
<evidence type="ECO:0000256" key="1">
    <source>
        <dbReference type="ARBA" id="ARBA00006750"/>
    </source>
</evidence>
<evidence type="ECO:0000313" key="8">
    <source>
        <dbReference type="EMBL" id="CAG9781783.1"/>
    </source>
</evidence>
<dbReference type="AlphaFoldDB" id="A0A9N9N0H9"/>
<feature type="compositionally biased region" description="Acidic residues" evidence="6">
    <location>
        <begin position="931"/>
        <end position="942"/>
    </location>
</feature>
<feature type="compositionally biased region" description="Basic and acidic residues" evidence="6">
    <location>
        <begin position="450"/>
        <end position="463"/>
    </location>
</feature>
<feature type="compositionally biased region" description="Basic and acidic residues" evidence="6">
    <location>
        <begin position="287"/>
        <end position="322"/>
    </location>
</feature>
<keyword evidence="3 5" id="KW-0129">CBS domain</keyword>
<dbReference type="PANTHER" id="PTHR13780">
    <property type="entry name" value="AMP-ACTIVATED PROTEIN KINASE, GAMMA REGULATORY SUBUNIT"/>
    <property type="match status" value="1"/>
</dbReference>
<dbReference type="CDD" id="cd04618">
    <property type="entry name" value="CBS_euAMPK_gamma-like_repeat1"/>
    <property type="match status" value="1"/>
</dbReference>
<feature type="region of interest" description="Disordered" evidence="6">
    <location>
        <begin position="102"/>
        <end position="162"/>
    </location>
</feature>
<feature type="region of interest" description="Disordered" evidence="6">
    <location>
        <begin position="287"/>
        <end position="393"/>
    </location>
</feature>
<keyword evidence="9" id="KW-1185">Reference proteome</keyword>
<comment type="subunit">
    <text evidence="4">AMPK is a heterotrimer of an alpha catalytic subunit (PRKAA1 or PRKAA2), a beta (PRKAB1 or PRKAB2) and a gamma non-catalytic subunits (PRKAG1, PRKAG2 or PRKAG3). Interacts with FNIP1 and FNIP2.</text>
</comment>
<feature type="region of interest" description="Disordered" evidence="6">
    <location>
        <begin position="922"/>
        <end position="966"/>
    </location>
</feature>
<feature type="domain" description="CBS" evidence="7">
    <location>
        <begin position="631"/>
        <end position="694"/>
    </location>
</feature>
<feature type="compositionally biased region" description="Basic and acidic residues" evidence="6">
    <location>
        <begin position="21"/>
        <end position="43"/>
    </location>
</feature>
<feature type="domain" description="CBS" evidence="7">
    <location>
        <begin position="708"/>
        <end position="770"/>
    </location>
</feature>
<gene>
    <name evidence="8" type="ORF">DIATSA_LOCUS101</name>
</gene>
<dbReference type="PROSITE" id="PS51371">
    <property type="entry name" value="CBS"/>
    <property type="match status" value="4"/>
</dbReference>
<dbReference type="OrthoDB" id="449052at2759"/>
<dbReference type="GO" id="GO:0016208">
    <property type="term" value="F:AMP binding"/>
    <property type="evidence" value="ECO:0007669"/>
    <property type="project" value="TreeGrafter"/>
</dbReference>
<evidence type="ECO:0000256" key="5">
    <source>
        <dbReference type="PROSITE-ProRule" id="PRU00703"/>
    </source>
</evidence>
<evidence type="ECO:0000259" key="7">
    <source>
        <dbReference type="PROSITE" id="PS51371"/>
    </source>
</evidence>
<dbReference type="InterPro" id="IPR046342">
    <property type="entry name" value="CBS_dom_sf"/>
</dbReference>
<evidence type="ECO:0000256" key="3">
    <source>
        <dbReference type="ARBA" id="ARBA00023122"/>
    </source>
</evidence>
<comment type="similarity">
    <text evidence="1">Belongs to the 5'-AMP-activated protein kinase gamma subunit family.</text>
</comment>
<protein>
    <recommendedName>
        <fullName evidence="7">CBS domain-containing protein</fullName>
    </recommendedName>
</protein>